<evidence type="ECO:0000256" key="9">
    <source>
        <dbReference type="HAMAP-Rule" id="MF_00530"/>
    </source>
</evidence>
<dbReference type="AlphaFoldDB" id="A0A2M9XZ51"/>
<dbReference type="GO" id="GO:0005524">
    <property type="term" value="F:ATP binding"/>
    <property type="evidence" value="ECO:0007669"/>
    <property type="project" value="UniProtKB-UniRule"/>
</dbReference>
<feature type="domain" description="ATP synthase F1 complex delta/epsilon subunit N-terminal" evidence="11">
    <location>
        <begin position="5"/>
        <end position="81"/>
    </location>
</feature>
<proteinExistence type="inferred from homology"/>
<name>A0A2M9XZ51_9LEPT</name>
<organism evidence="12 13">
    <name type="scientific">Leptospira brenneri</name>
    <dbReference type="NCBI Taxonomy" id="2023182"/>
    <lineage>
        <taxon>Bacteria</taxon>
        <taxon>Pseudomonadati</taxon>
        <taxon>Spirochaetota</taxon>
        <taxon>Spirochaetia</taxon>
        <taxon>Leptospirales</taxon>
        <taxon>Leptospiraceae</taxon>
        <taxon>Leptospira</taxon>
    </lineage>
</organism>
<dbReference type="PANTHER" id="PTHR13822">
    <property type="entry name" value="ATP SYNTHASE DELTA/EPSILON CHAIN"/>
    <property type="match status" value="1"/>
</dbReference>
<dbReference type="OrthoDB" id="9804110at2"/>
<keyword evidence="9" id="KW-0375">Hydrogen ion transport</keyword>
<dbReference type="EMBL" id="RQFP01000001">
    <property type="protein sequence ID" value="TGK96849.1"/>
    <property type="molecule type" value="Genomic_DNA"/>
</dbReference>
<evidence type="ECO:0000256" key="1">
    <source>
        <dbReference type="ARBA" id="ARBA00003543"/>
    </source>
</evidence>
<evidence type="ECO:0000256" key="8">
    <source>
        <dbReference type="ARBA" id="ARBA00023310"/>
    </source>
</evidence>
<dbReference type="CDD" id="cd12152">
    <property type="entry name" value="F1-ATPase_delta"/>
    <property type="match status" value="1"/>
</dbReference>
<dbReference type="PANTHER" id="PTHR13822:SF10">
    <property type="entry name" value="ATP SYNTHASE EPSILON CHAIN, CHLOROPLASTIC"/>
    <property type="match status" value="1"/>
</dbReference>
<evidence type="ECO:0000313" key="12">
    <source>
        <dbReference type="EMBL" id="TGK96849.1"/>
    </source>
</evidence>
<keyword evidence="4 9" id="KW-0813">Transport</keyword>
<evidence type="ECO:0000259" key="11">
    <source>
        <dbReference type="Pfam" id="PF02823"/>
    </source>
</evidence>
<evidence type="ECO:0000256" key="6">
    <source>
        <dbReference type="ARBA" id="ARBA00023136"/>
    </source>
</evidence>
<dbReference type="NCBIfam" id="NF009979">
    <property type="entry name" value="PRK13444.1"/>
    <property type="match status" value="1"/>
</dbReference>
<keyword evidence="5 9" id="KW-0406">Ion transport</keyword>
<comment type="function">
    <text evidence="1 9">Produces ATP from ADP in the presence of a proton gradient across the membrane.</text>
</comment>
<dbReference type="RefSeq" id="WP_100791290.1">
    <property type="nucleotide sequence ID" value="NZ_NPDQ01000006.1"/>
</dbReference>
<comment type="subcellular location">
    <subcellularLocation>
        <location evidence="9">Cell membrane</location>
        <topology evidence="9">Peripheral membrane protein</topology>
    </subcellularLocation>
    <subcellularLocation>
        <location evidence="2">Endomembrane system</location>
        <topology evidence="2">Peripheral membrane protein</topology>
    </subcellularLocation>
</comment>
<dbReference type="HAMAP" id="MF_00530">
    <property type="entry name" value="ATP_synth_epsil_bac"/>
    <property type="match status" value="1"/>
</dbReference>
<dbReference type="Gene3D" id="2.60.15.10">
    <property type="entry name" value="F0F1 ATP synthase delta/epsilon subunit, N-terminal"/>
    <property type="match status" value="1"/>
</dbReference>
<dbReference type="SUPFAM" id="SSF51344">
    <property type="entry name" value="Epsilon subunit of F1F0-ATP synthase N-terminal domain"/>
    <property type="match status" value="1"/>
</dbReference>
<comment type="caution">
    <text evidence="12">The sequence shown here is derived from an EMBL/GenBank/DDBJ whole genome shotgun (WGS) entry which is preliminary data.</text>
</comment>
<gene>
    <name evidence="9 12" type="primary">atpC</name>
    <name evidence="12" type="ORF">EHQ30_09735</name>
</gene>
<reference evidence="12" key="1">
    <citation type="journal article" date="2019" name="PLoS Negl. Trop. Dis.">
        <title>Revisiting the worldwide diversity of Leptospira species in the environment.</title>
        <authorList>
            <person name="Vincent A.T."/>
            <person name="Schiettekatte O."/>
            <person name="Bourhy P."/>
            <person name="Veyrier F.J."/>
            <person name="Picardeau M."/>
        </authorList>
    </citation>
    <scope>NUCLEOTIDE SEQUENCE [LARGE SCALE GENOMIC DNA]</scope>
    <source>
        <strain evidence="12">201800277</strain>
    </source>
</reference>
<evidence type="ECO:0000256" key="5">
    <source>
        <dbReference type="ARBA" id="ARBA00023065"/>
    </source>
</evidence>
<evidence type="ECO:0000313" key="13">
    <source>
        <dbReference type="Proteomes" id="UP000297891"/>
    </source>
</evidence>
<keyword evidence="9" id="KW-1003">Cell membrane</keyword>
<accession>A0A2M9XZ51</accession>
<dbReference type="InterPro" id="IPR036771">
    <property type="entry name" value="ATPsynth_dsu/esu_N"/>
</dbReference>
<protein>
    <recommendedName>
        <fullName evidence="9">ATP synthase epsilon chain</fullName>
    </recommendedName>
    <alternativeName>
        <fullName evidence="9">ATP synthase F1 sector epsilon subunit</fullName>
    </alternativeName>
    <alternativeName>
        <fullName evidence="9">F-ATPase epsilon subunit</fullName>
    </alternativeName>
</protein>
<dbReference type="InterPro" id="IPR001469">
    <property type="entry name" value="ATP_synth_F1_dsu/esu"/>
</dbReference>
<evidence type="ECO:0000256" key="3">
    <source>
        <dbReference type="ARBA" id="ARBA00005712"/>
    </source>
</evidence>
<keyword evidence="13" id="KW-1185">Reference proteome</keyword>
<evidence type="ECO:0000256" key="10">
    <source>
        <dbReference type="RuleBase" id="RU003656"/>
    </source>
</evidence>
<keyword evidence="6 9" id="KW-0472">Membrane</keyword>
<evidence type="ECO:0000256" key="2">
    <source>
        <dbReference type="ARBA" id="ARBA00004184"/>
    </source>
</evidence>
<dbReference type="GO" id="GO:0046933">
    <property type="term" value="F:proton-transporting ATP synthase activity, rotational mechanism"/>
    <property type="evidence" value="ECO:0007669"/>
    <property type="project" value="UniProtKB-UniRule"/>
</dbReference>
<keyword evidence="7 9" id="KW-0139">CF(1)</keyword>
<evidence type="ECO:0000256" key="7">
    <source>
        <dbReference type="ARBA" id="ARBA00023196"/>
    </source>
</evidence>
<dbReference type="InterPro" id="IPR020546">
    <property type="entry name" value="ATP_synth_F1_dsu/esu_N"/>
</dbReference>
<sequence>MSKELTLTVISPDKILYQGKAESVILPGSVGYFGILPGHATLVSQLDFGLIKLHTAGKEFRIAIDGGFCEVKEDQIRVLTEGGDSEDDLSHDHAVELLQEAEALPLSKDKEILLKKAKVRILLHER</sequence>
<comment type="subunit">
    <text evidence="9 10">F-type ATPases have 2 components, CF(1) - the catalytic core - and CF(0) - the membrane proton channel. CF(1) has five subunits: alpha(3), beta(3), gamma(1), delta(1), epsilon(1). CF(0) has three main subunits: a, b and c.</text>
</comment>
<dbReference type="GO" id="GO:0005886">
    <property type="term" value="C:plasma membrane"/>
    <property type="evidence" value="ECO:0007669"/>
    <property type="project" value="UniProtKB-SubCell"/>
</dbReference>
<evidence type="ECO:0000256" key="4">
    <source>
        <dbReference type="ARBA" id="ARBA00022448"/>
    </source>
</evidence>
<dbReference type="GO" id="GO:0045259">
    <property type="term" value="C:proton-transporting ATP synthase complex"/>
    <property type="evidence" value="ECO:0007669"/>
    <property type="project" value="UniProtKB-KW"/>
</dbReference>
<dbReference type="Pfam" id="PF02823">
    <property type="entry name" value="ATP-synt_DE_N"/>
    <property type="match status" value="1"/>
</dbReference>
<comment type="similarity">
    <text evidence="3 9 10">Belongs to the ATPase epsilon chain family.</text>
</comment>
<dbReference type="NCBIfam" id="TIGR01216">
    <property type="entry name" value="ATP_synt_epsi"/>
    <property type="match status" value="1"/>
</dbReference>
<keyword evidence="8 9" id="KW-0066">ATP synthesis</keyword>
<dbReference type="GO" id="GO:0012505">
    <property type="term" value="C:endomembrane system"/>
    <property type="evidence" value="ECO:0007669"/>
    <property type="project" value="UniProtKB-SubCell"/>
</dbReference>
<dbReference type="Proteomes" id="UP000297891">
    <property type="component" value="Unassembled WGS sequence"/>
</dbReference>